<evidence type="ECO:0000313" key="2">
    <source>
        <dbReference type="EMBL" id="KAA8500000.1"/>
    </source>
</evidence>
<keyword evidence="3" id="KW-1185">Reference proteome</keyword>
<feature type="region of interest" description="Disordered" evidence="1">
    <location>
        <begin position="1"/>
        <end position="82"/>
    </location>
</feature>
<sequence length="97" mass="9989">MNFLRSFSSSFSSPEELNVHSAGSASSSFSSAGDEVRAPSQKASADVAASKPAAASIAPAAQAQGASMPTLGEMGRSKSVNRAANATLHYRDVWLQE</sequence>
<dbReference type="Proteomes" id="UP000324585">
    <property type="component" value="Unassembled WGS sequence"/>
</dbReference>
<dbReference type="EMBL" id="VRMN01000001">
    <property type="protein sequence ID" value="KAA8500000.1"/>
    <property type="molecule type" value="Genomic_DNA"/>
</dbReference>
<feature type="compositionally biased region" description="Low complexity" evidence="1">
    <location>
        <begin position="1"/>
        <end position="13"/>
    </location>
</feature>
<evidence type="ECO:0000313" key="3">
    <source>
        <dbReference type="Proteomes" id="UP000324585"/>
    </source>
</evidence>
<feature type="compositionally biased region" description="Low complexity" evidence="1">
    <location>
        <begin position="21"/>
        <end position="33"/>
    </location>
</feature>
<proteinExistence type="predicted"/>
<feature type="compositionally biased region" description="Low complexity" evidence="1">
    <location>
        <begin position="43"/>
        <end position="67"/>
    </location>
</feature>
<comment type="caution">
    <text evidence="2">The sequence shown here is derived from an EMBL/GenBank/DDBJ whole genome shotgun (WGS) entry which is preliminary data.</text>
</comment>
<protein>
    <submittedName>
        <fullName evidence="2">Uncharacterized protein</fullName>
    </submittedName>
</protein>
<name>A0A5J4ZA47_PORPP</name>
<gene>
    <name evidence="2" type="ORF">FVE85_7585</name>
</gene>
<dbReference type="AlphaFoldDB" id="A0A5J4ZA47"/>
<reference evidence="3" key="1">
    <citation type="journal article" date="2019" name="Nat. Commun.">
        <title>Expansion of phycobilisome linker gene families in mesophilic red algae.</title>
        <authorList>
            <person name="Lee J."/>
            <person name="Kim D."/>
            <person name="Bhattacharya D."/>
            <person name="Yoon H.S."/>
        </authorList>
    </citation>
    <scope>NUCLEOTIDE SEQUENCE [LARGE SCALE GENOMIC DNA]</scope>
    <source>
        <strain evidence="3">CCMP 1328</strain>
    </source>
</reference>
<evidence type="ECO:0000256" key="1">
    <source>
        <dbReference type="SAM" id="MobiDB-lite"/>
    </source>
</evidence>
<accession>A0A5J4ZA47</accession>
<organism evidence="2 3">
    <name type="scientific">Porphyridium purpureum</name>
    <name type="common">Red alga</name>
    <name type="synonym">Porphyridium cruentum</name>
    <dbReference type="NCBI Taxonomy" id="35688"/>
    <lineage>
        <taxon>Eukaryota</taxon>
        <taxon>Rhodophyta</taxon>
        <taxon>Bangiophyceae</taxon>
        <taxon>Porphyridiales</taxon>
        <taxon>Porphyridiaceae</taxon>
        <taxon>Porphyridium</taxon>
    </lineage>
</organism>